<dbReference type="RefSeq" id="WP_057816428.1">
    <property type="nucleotide sequence ID" value="NZ_CP031598.1"/>
</dbReference>
<dbReference type="PATRIC" id="fig|540747.5.peg.5449"/>
<sequence length="279" mass="31205">MAEPRNLRLLACQIDVPPMTRAEDRDAHLKRTTRLVSDALADNPADLVVLPELSSIDYSRPAFDALDDLAEPLEGPSFDAWARVAQAHDTHVVFGFARQQGGDRFISMGVAAPDGTCLGVYDKLHLCQYGASMEKEYFTRGDHVLTFKVNGLTCAPIICYDIRIPELSRSLTLTHGADLILHSGAYYRDESFATWHEFITARALENQLYLLSLNRAGTHFGGSAFCRPWMDETMPKLFFDAHAEDLRWFEVTASAIADARQGYTFLKDRLPDYDALPNG</sequence>
<dbReference type="EC" id="3.5.1.100" evidence="3"/>
<accession>A0A0T5P9B0</accession>
<dbReference type="PROSITE" id="PS50263">
    <property type="entry name" value="CN_HYDROLASE"/>
    <property type="match status" value="1"/>
</dbReference>
<evidence type="ECO:0000313" key="5">
    <source>
        <dbReference type="Proteomes" id="UP000325785"/>
    </source>
</evidence>
<keyword evidence="2" id="KW-0378">Hydrolase</keyword>
<reference evidence="3 5" key="2">
    <citation type="submission" date="2018-08" db="EMBL/GenBank/DDBJ databases">
        <title>Genetic Globetrotter - A new plasmid hitch-hiking vast phylogenetic and geographic distances.</title>
        <authorList>
            <person name="Vollmers J."/>
            <person name="Petersen J."/>
        </authorList>
    </citation>
    <scope>NUCLEOTIDE SEQUENCE [LARGE SCALE GENOMIC DNA]</scope>
    <source>
        <strain evidence="3 5">DSM 26383</strain>
    </source>
</reference>
<feature type="domain" description="CN hydrolase" evidence="1">
    <location>
        <begin position="7"/>
        <end position="253"/>
    </location>
</feature>
<keyword evidence="4" id="KW-1185">Reference proteome</keyword>
<dbReference type="KEGG" id="rid:RIdsm_00233"/>
<proteinExistence type="predicted"/>
<dbReference type="Pfam" id="PF00795">
    <property type="entry name" value="CN_hydrolase"/>
    <property type="match status" value="1"/>
</dbReference>
<dbReference type="OrthoDB" id="9811121at2"/>
<dbReference type="Gene3D" id="3.60.110.10">
    <property type="entry name" value="Carbon-nitrogen hydrolase"/>
    <property type="match status" value="1"/>
</dbReference>
<dbReference type="PANTHER" id="PTHR23088">
    <property type="entry name" value="NITRILASE-RELATED"/>
    <property type="match status" value="1"/>
</dbReference>
<evidence type="ECO:0000313" key="3">
    <source>
        <dbReference type="EMBL" id="QEW24454.1"/>
    </source>
</evidence>
<dbReference type="CDD" id="cd07197">
    <property type="entry name" value="nitrilase"/>
    <property type="match status" value="1"/>
</dbReference>
<dbReference type="Proteomes" id="UP000051401">
    <property type="component" value="Unassembled WGS sequence"/>
</dbReference>
<dbReference type="InterPro" id="IPR036526">
    <property type="entry name" value="C-N_Hydrolase_sf"/>
</dbReference>
<dbReference type="Proteomes" id="UP000325785">
    <property type="component" value="Chromosome"/>
</dbReference>
<evidence type="ECO:0000313" key="4">
    <source>
        <dbReference type="Proteomes" id="UP000051401"/>
    </source>
</evidence>
<dbReference type="SUPFAM" id="SSF56317">
    <property type="entry name" value="Carbon-nitrogen hydrolase"/>
    <property type="match status" value="1"/>
</dbReference>
<gene>
    <name evidence="3" type="primary">ramA_1</name>
    <name evidence="3" type="ORF">RIdsm_00233</name>
    <name evidence="2" type="ORF">XM52_12350</name>
</gene>
<organism evidence="2 4">
    <name type="scientific">Roseovarius indicus</name>
    <dbReference type="NCBI Taxonomy" id="540747"/>
    <lineage>
        <taxon>Bacteria</taxon>
        <taxon>Pseudomonadati</taxon>
        <taxon>Pseudomonadota</taxon>
        <taxon>Alphaproteobacteria</taxon>
        <taxon>Rhodobacterales</taxon>
        <taxon>Roseobacteraceae</taxon>
        <taxon>Roseovarius</taxon>
    </lineage>
</organism>
<dbReference type="PANTHER" id="PTHR23088:SF27">
    <property type="entry name" value="DEAMINATED GLUTATHIONE AMIDASE"/>
    <property type="match status" value="1"/>
</dbReference>
<dbReference type="InterPro" id="IPR003010">
    <property type="entry name" value="C-N_Hydrolase"/>
</dbReference>
<dbReference type="AlphaFoldDB" id="A0A0T5P9B0"/>
<name>A0A0T5P9B0_9RHOB</name>
<dbReference type="EMBL" id="CP031598">
    <property type="protein sequence ID" value="QEW24454.1"/>
    <property type="molecule type" value="Genomic_DNA"/>
</dbReference>
<dbReference type="EMBL" id="LAXI01000006">
    <property type="protein sequence ID" value="KRS17779.1"/>
    <property type="molecule type" value="Genomic_DNA"/>
</dbReference>
<reference evidence="2 4" key="1">
    <citation type="submission" date="2015-04" db="EMBL/GenBank/DDBJ databases">
        <title>The draft genome sequence of Roseovarius indicus B108T.</title>
        <authorList>
            <person name="Li G."/>
            <person name="Lai Q."/>
            <person name="Shao Z."/>
            <person name="Yan P."/>
        </authorList>
    </citation>
    <scope>NUCLEOTIDE SEQUENCE [LARGE SCALE GENOMIC DNA]</scope>
    <source>
        <strain evidence="2 4">B108</strain>
    </source>
</reference>
<protein>
    <submittedName>
        <fullName evidence="3">(R)-stereoselective amidase</fullName>
        <ecNumber evidence="3">3.5.1.100</ecNumber>
    </submittedName>
    <submittedName>
        <fullName evidence="2">Hydrolase</fullName>
    </submittedName>
</protein>
<evidence type="ECO:0000313" key="2">
    <source>
        <dbReference type="EMBL" id="KRS17779.1"/>
    </source>
</evidence>
<dbReference type="GO" id="GO:0016787">
    <property type="term" value="F:hydrolase activity"/>
    <property type="evidence" value="ECO:0007669"/>
    <property type="project" value="UniProtKB-KW"/>
</dbReference>
<dbReference type="STRING" id="540747.SAMN04488031_10725"/>
<evidence type="ECO:0000259" key="1">
    <source>
        <dbReference type="PROSITE" id="PS50263"/>
    </source>
</evidence>